<proteinExistence type="predicted"/>
<comment type="caution">
    <text evidence="2">The sequence shown here is derived from an EMBL/GenBank/DDBJ whole genome shotgun (WGS) entry which is preliminary data.</text>
</comment>
<dbReference type="EMBL" id="QGKW02002228">
    <property type="protein sequence ID" value="KAF2538298.1"/>
    <property type="molecule type" value="Genomic_DNA"/>
</dbReference>
<feature type="region of interest" description="Disordered" evidence="1">
    <location>
        <begin position="23"/>
        <end position="50"/>
    </location>
</feature>
<dbReference type="AlphaFoldDB" id="A0A8S9G279"/>
<evidence type="ECO:0000256" key="1">
    <source>
        <dbReference type="SAM" id="MobiDB-lite"/>
    </source>
</evidence>
<organism evidence="2 3">
    <name type="scientific">Brassica cretica</name>
    <name type="common">Mustard</name>
    <dbReference type="NCBI Taxonomy" id="69181"/>
    <lineage>
        <taxon>Eukaryota</taxon>
        <taxon>Viridiplantae</taxon>
        <taxon>Streptophyta</taxon>
        <taxon>Embryophyta</taxon>
        <taxon>Tracheophyta</taxon>
        <taxon>Spermatophyta</taxon>
        <taxon>Magnoliopsida</taxon>
        <taxon>eudicotyledons</taxon>
        <taxon>Gunneridae</taxon>
        <taxon>Pentapetalae</taxon>
        <taxon>rosids</taxon>
        <taxon>malvids</taxon>
        <taxon>Brassicales</taxon>
        <taxon>Brassicaceae</taxon>
        <taxon>Brassiceae</taxon>
        <taxon>Brassica</taxon>
    </lineage>
</organism>
<feature type="compositionally biased region" description="Basic and acidic residues" evidence="1">
    <location>
        <begin position="31"/>
        <end position="50"/>
    </location>
</feature>
<name>A0A8S9G279_BRACR</name>
<evidence type="ECO:0000313" key="3">
    <source>
        <dbReference type="Proteomes" id="UP000712281"/>
    </source>
</evidence>
<evidence type="ECO:0000313" key="2">
    <source>
        <dbReference type="EMBL" id="KAF2538298.1"/>
    </source>
</evidence>
<dbReference type="Proteomes" id="UP000712281">
    <property type="component" value="Unassembled WGS sequence"/>
</dbReference>
<reference evidence="2" key="1">
    <citation type="submission" date="2019-12" db="EMBL/GenBank/DDBJ databases">
        <title>Genome sequencing and annotation of Brassica cretica.</title>
        <authorList>
            <person name="Studholme D.J."/>
            <person name="Sarris P.F."/>
        </authorList>
    </citation>
    <scope>NUCLEOTIDE SEQUENCE</scope>
    <source>
        <strain evidence="2">PFS-001/15</strain>
        <tissue evidence="2">Leaf</tissue>
    </source>
</reference>
<accession>A0A8S9G279</accession>
<protein>
    <submittedName>
        <fullName evidence="2">Uncharacterized protein</fullName>
    </submittedName>
</protein>
<gene>
    <name evidence="2" type="ORF">F2Q68_00021922</name>
</gene>
<sequence length="50" mass="5617">MSYTGRPTREPASQRKLEEMMVAGNAEETEDVKAEVEDAENKEAELDAFL</sequence>